<reference evidence="3" key="1">
    <citation type="journal article" date="2014" name="Int. J. Syst. Evol. Microbiol.">
        <title>Complete genome of a new Firmicutes species belonging to the dominant human colonic microbiota ('Ruminococcus bicirculans') reveals two chromosomes and a selective capacity to utilize plant glucans.</title>
        <authorList>
            <consortium name="NISC Comparative Sequencing Program"/>
            <person name="Wegmann U."/>
            <person name="Louis P."/>
            <person name="Goesmann A."/>
            <person name="Henrissat B."/>
            <person name="Duncan S.H."/>
            <person name="Flint H.J."/>
        </authorList>
    </citation>
    <scope>NUCLEOTIDE SEQUENCE</scope>
    <source>
        <strain evidence="3">JCM 10667</strain>
    </source>
</reference>
<evidence type="ECO:0000313" key="5">
    <source>
        <dbReference type="Proteomes" id="UP000549343"/>
    </source>
</evidence>
<proteinExistence type="predicted"/>
<evidence type="ECO:0000313" key="6">
    <source>
        <dbReference type="Proteomes" id="UP001501427"/>
    </source>
</evidence>
<name>A0A7W7ICU0_9ACTN</name>
<keyword evidence="6" id="KW-1185">Reference proteome</keyword>
<dbReference type="Proteomes" id="UP001501427">
    <property type="component" value="Unassembled WGS sequence"/>
</dbReference>
<dbReference type="RefSeq" id="WP_184883552.1">
    <property type="nucleotide sequence ID" value="NZ_BAAAHD010000025.1"/>
</dbReference>
<dbReference type="Gene3D" id="3.10.129.10">
    <property type="entry name" value="Hotdog Thioesterase"/>
    <property type="match status" value="2"/>
</dbReference>
<reference evidence="3" key="4">
    <citation type="submission" date="2023-12" db="EMBL/GenBank/DDBJ databases">
        <authorList>
            <person name="Sun Q."/>
            <person name="Inoue M."/>
        </authorList>
    </citation>
    <scope>NUCLEOTIDE SEQUENCE</scope>
    <source>
        <strain evidence="3">JCM 10667</strain>
    </source>
</reference>
<dbReference type="InterPro" id="IPR029069">
    <property type="entry name" value="HotDog_dom_sf"/>
</dbReference>
<dbReference type="SUPFAM" id="SSF54637">
    <property type="entry name" value="Thioesterase/thiol ester dehydrase-isomerase"/>
    <property type="match status" value="2"/>
</dbReference>
<evidence type="ECO:0000313" key="3">
    <source>
        <dbReference type="EMBL" id="GAA0565492.1"/>
    </source>
</evidence>
<dbReference type="Proteomes" id="UP000549343">
    <property type="component" value="Unassembled WGS sequence"/>
</dbReference>
<dbReference type="CDD" id="cd03441">
    <property type="entry name" value="R_hydratase_like"/>
    <property type="match status" value="1"/>
</dbReference>
<reference evidence="6" key="2">
    <citation type="journal article" date="2019" name="Int. J. Syst. Evol. Microbiol.">
        <title>The Global Catalogue of Microorganisms (GCM) 10K type strain sequencing project: providing services to taxonomists for standard genome sequencing and annotation.</title>
        <authorList>
            <consortium name="The Broad Institute Genomics Platform"/>
            <consortium name="The Broad Institute Genome Sequencing Center for Infectious Disease"/>
            <person name="Wu L."/>
            <person name="Ma J."/>
        </authorList>
    </citation>
    <scope>NUCLEOTIDE SEQUENCE [LARGE SCALE GENOMIC DNA]</scope>
    <source>
        <strain evidence="6">JCM 10667</strain>
    </source>
</reference>
<organism evidence="4 5">
    <name type="scientific">Actinomadura livida</name>
    <dbReference type="NCBI Taxonomy" id="79909"/>
    <lineage>
        <taxon>Bacteria</taxon>
        <taxon>Bacillati</taxon>
        <taxon>Actinomycetota</taxon>
        <taxon>Actinomycetes</taxon>
        <taxon>Streptosporangiales</taxon>
        <taxon>Thermomonosporaceae</taxon>
        <taxon>Actinomadura</taxon>
    </lineage>
</organism>
<dbReference type="EMBL" id="JACHMV010000001">
    <property type="protein sequence ID" value="MBB4774718.1"/>
    <property type="molecule type" value="Genomic_DNA"/>
</dbReference>
<dbReference type="AlphaFoldDB" id="A0A7W7ICU0"/>
<comment type="caution">
    <text evidence="4">The sequence shown here is derived from an EMBL/GenBank/DDBJ whole genome shotgun (WGS) entry which is preliminary data.</text>
</comment>
<evidence type="ECO:0000313" key="4">
    <source>
        <dbReference type="EMBL" id="MBB4774718.1"/>
    </source>
</evidence>
<dbReference type="Pfam" id="PF13452">
    <property type="entry name" value="FAS1_DH_region"/>
    <property type="match status" value="1"/>
</dbReference>
<feature type="region of interest" description="Disordered" evidence="1">
    <location>
        <begin position="103"/>
        <end position="128"/>
    </location>
</feature>
<feature type="compositionally biased region" description="Basic and acidic residues" evidence="1">
    <location>
        <begin position="110"/>
        <end position="127"/>
    </location>
</feature>
<evidence type="ECO:0000256" key="1">
    <source>
        <dbReference type="SAM" id="MobiDB-lite"/>
    </source>
</evidence>
<evidence type="ECO:0000259" key="2">
    <source>
        <dbReference type="Pfam" id="PF13452"/>
    </source>
</evidence>
<accession>A0A7W7ICU0</accession>
<dbReference type="EMBL" id="BAAAHD010000025">
    <property type="protein sequence ID" value="GAA0565492.1"/>
    <property type="molecule type" value="Genomic_DNA"/>
</dbReference>
<reference evidence="4 5" key="3">
    <citation type="submission" date="2020-08" db="EMBL/GenBank/DDBJ databases">
        <title>Sequencing the genomes of 1000 actinobacteria strains.</title>
        <authorList>
            <person name="Klenk H.-P."/>
        </authorList>
    </citation>
    <scope>NUCLEOTIDE SEQUENCE [LARGE SCALE GENOMIC DNA]</scope>
    <source>
        <strain evidence="4 5">DSM 44772</strain>
    </source>
</reference>
<protein>
    <submittedName>
        <fullName evidence="4">Acyl dehydratase</fullName>
    </submittedName>
    <submittedName>
        <fullName evidence="3">MaoC family dehydratase N-terminal domain-containing protein</fullName>
    </submittedName>
</protein>
<sequence length="445" mass="50356">MPDPDFGRITDERVRRLRDRIGVDLDPANFEPPDEDPAGWRPAPTGFNHEVTADGVRHFVNGYGDDDPLYCDPEYAAGTPWRGLIAPPTFVWSMYLPPRDDDITYGGGDEPPRRLKPGTRERFRGDPLRGTGALQSRLEYEFYRPLRAGDQLFAKRSLLAVDEKESSWGGRAVHVTWGLVTWNQRRELVHLQRGTWVKTERREVRNGAAGGRKRVQPPADPYTAEQLAEIDAAYAAEERRGAEVRYWEDVEVGEELPGRVKGPLRLTDVILWHAGFGQAFPTYAFRLAYEKRKQTPGLYTPNEYNVPDIVQRMHWDAEWARKVGAAERYDYGALRETWLCQLVTDWAGDASYITSLEAEHRRFNYVGDTTWLRGRVVGKTREGGLPRVQLSVWCENQRGEVTSPATATVALPSRGDGDLAMPAPPADDPLDLLRLEIDRLKSTGA</sequence>
<dbReference type="InterPro" id="IPR039569">
    <property type="entry name" value="FAS1-like_DH_region"/>
</dbReference>
<gene>
    <name evidence="4" type="ORF">F4557_003136</name>
    <name evidence="3" type="ORF">GCM10009546_29630</name>
</gene>
<feature type="domain" description="FAS1-like dehydratase" evidence="2">
    <location>
        <begin position="46"/>
        <end position="189"/>
    </location>
</feature>